<name>A0ABP0MNK5_9DINO</name>
<evidence type="ECO:0000256" key="2">
    <source>
        <dbReference type="SAM" id="Phobius"/>
    </source>
</evidence>
<feature type="compositionally biased region" description="Basic and acidic residues" evidence="1">
    <location>
        <begin position="370"/>
        <end position="381"/>
    </location>
</feature>
<reference evidence="3 4" key="1">
    <citation type="submission" date="2024-02" db="EMBL/GenBank/DDBJ databases">
        <authorList>
            <person name="Chen Y."/>
            <person name="Shah S."/>
            <person name="Dougan E. K."/>
            <person name="Thang M."/>
            <person name="Chan C."/>
        </authorList>
    </citation>
    <scope>NUCLEOTIDE SEQUENCE [LARGE SCALE GENOMIC DNA]</scope>
</reference>
<organism evidence="3 4">
    <name type="scientific">Durusdinium trenchii</name>
    <dbReference type="NCBI Taxonomy" id="1381693"/>
    <lineage>
        <taxon>Eukaryota</taxon>
        <taxon>Sar</taxon>
        <taxon>Alveolata</taxon>
        <taxon>Dinophyceae</taxon>
        <taxon>Suessiales</taxon>
        <taxon>Symbiodiniaceae</taxon>
        <taxon>Durusdinium</taxon>
    </lineage>
</organism>
<feature type="transmembrane region" description="Helical" evidence="2">
    <location>
        <begin position="92"/>
        <end position="114"/>
    </location>
</feature>
<feature type="transmembrane region" description="Helical" evidence="2">
    <location>
        <begin position="263"/>
        <end position="281"/>
    </location>
</feature>
<evidence type="ECO:0000313" key="4">
    <source>
        <dbReference type="Proteomes" id="UP001642484"/>
    </source>
</evidence>
<accession>A0ABP0MNK5</accession>
<feature type="transmembrane region" description="Helical" evidence="2">
    <location>
        <begin position="63"/>
        <end position="80"/>
    </location>
</feature>
<evidence type="ECO:0000256" key="1">
    <source>
        <dbReference type="SAM" id="MobiDB-lite"/>
    </source>
</evidence>
<dbReference type="EMBL" id="CAXAMN010018347">
    <property type="protein sequence ID" value="CAK9052309.1"/>
    <property type="molecule type" value="Genomic_DNA"/>
</dbReference>
<proteinExistence type="predicted"/>
<evidence type="ECO:0000313" key="3">
    <source>
        <dbReference type="EMBL" id="CAK9052309.1"/>
    </source>
</evidence>
<feature type="region of interest" description="Disordered" evidence="1">
    <location>
        <begin position="370"/>
        <end position="398"/>
    </location>
</feature>
<keyword evidence="2" id="KW-1133">Transmembrane helix</keyword>
<keyword evidence="2" id="KW-0472">Membrane</keyword>
<gene>
    <name evidence="3" type="ORF">CCMP2556_LOCUS26405</name>
</gene>
<protein>
    <submittedName>
        <fullName evidence="3">Uncharacterized protein</fullName>
    </submittedName>
</protein>
<keyword evidence="2" id="KW-0812">Transmembrane</keyword>
<keyword evidence="4" id="KW-1185">Reference proteome</keyword>
<comment type="caution">
    <text evidence="3">The sequence shown here is derived from an EMBL/GenBank/DDBJ whole genome shotgun (WGS) entry which is preliminary data.</text>
</comment>
<dbReference type="Proteomes" id="UP001642484">
    <property type="component" value="Unassembled WGS sequence"/>
</dbReference>
<sequence>MELLAAGAAGAGVLSYNRKNFMFDKEQFRERVYFSQEMKIRKHELYREDIRDLTDLTVSKMDVYMVINVLQLLFCVMLFTEGMPSPGSTPLWLHWILAATSGSGVLYFVLSIWLSMHASIAAHSFGVRMLTQFVRLPVPNLQQIDSAAAKAKDYEAMSLGQILRIPVLQQQLRKLTATMGDLTQSDELEDTTGQEDNFLPEVAGVSIEEAATLKHIQLYRDLQANWQAYDAYSRVSMAMGTNQLLQSINAYILGVLLSETKTGWAAASCMAVVSCAAWLIIRRVTRTRPTRRVTDAAARRPSTRASATRARVFTAWVWCDKSSPFCLNMYTQTPWPNGRPVHFLKLPGSWEVSLSIRLSSVSCLVRHDQMMSRPDDRERQDPMNPNTCPRAKKGVEPQ</sequence>